<keyword evidence="4" id="KW-1185">Reference proteome</keyword>
<gene>
    <name evidence="3" type="ORF">MYCTH_2312248</name>
</gene>
<evidence type="ECO:0000313" key="4">
    <source>
        <dbReference type="Proteomes" id="UP000007322"/>
    </source>
</evidence>
<dbReference type="OrthoDB" id="10661303at2759"/>
<evidence type="ECO:0000256" key="2">
    <source>
        <dbReference type="SAM" id="Phobius"/>
    </source>
</evidence>
<dbReference type="InParanoid" id="G2QQ78"/>
<keyword evidence="2" id="KW-1133">Transmembrane helix</keyword>
<reference evidence="3 4" key="1">
    <citation type="journal article" date="2011" name="Nat. Biotechnol.">
        <title>Comparative genomic analysis of the thermophilic biomass-degrading fungi Myceliophthora thermophila and Thielavia terrestris.</title>
        <authorList>
            <person name="Berka R.M."/>
            <person name="Grigoriev I.V."/>
            <person name="Otillar R."/>
            <person name="Salamov A."/>
            <person name="Grimwood J."/>
            <person name="Reid I."/>
            <person name="Ishmael N."/>
            <person name="John T."/>
            <person name="Darmond C."/>
            <person name="Moisan M.-C."/>
            <person name="Henrissat B."/>
            <person name="Coutinho P.M."/>
            <person name="Lombard V."/>
            <person name="Natvig D.O."/>
            <person name="Lindquist E."/>
            <person name="Schmutz J."/>
            <person name="Lucas S."/>
            <person name="Harris P."/>
            <person name="Powlowski J."/>
            <person name="Bellemare A."/>
            <person name="Taylor D."/>
            <person name="Butler G."/>
            <person name="de Vries R.P."/>
            <person name="Allijn I.E."/>
            <person name="van den Brink J."/>
            <person name="Ushinsky S."/>
            <person name="Storms R."/>
            <person name="Powell A.J."/>
            <person name="Paulsen I.T."/>
            <person name="Elbourne L.D.H."/>
            <person name="Baker S.E."/>
            <person name="Magnuson J."/>
            <person name="LaBoissiere S."/>
            <person name="Clutterbuck A.J."/>
            <person name="Martinez D."/>
            <person name="Wogulis M."/>
            <person name="de Leon A.L."/>
            <person name="Rey M.W."/>
            <person name="Tsang A."/>
        </authorList>
    </citation>
    <scope>NUCLEOTIDE SEQUENCE [LARGE SCALE GENOMIC DNA]</scope>
    <source>
        <strain evidence="4">ATCC 42464 / BCRC 31852 / DSM 1799</strain>
    </source>
</reference>
<evidence type="ECO:0000313" key="3">
    <source>
        <dbReference type="EMBL" id="AEO61741.1"/>
    </source>
</evidence>
<dbReference type="STRING" id="573729.G2QQ78"/>
<feature type="transmembrane region" description="Helical" evidence="2">
    <location>
        <begin position="153"/>
        <end position="171"/>
    </location>
</feature>
<feature type="compositionally biased region" description="Low complexity" evidence="1">
    <location>
        <begin position="304"/>
        <end position="334"/>
    </location>
</feature>
<dbReference type="Proteomes" id="UP000007322">
    <property type="component" value="Chromosome 7"/>
</dbReference>
<name>G2QQ78_THET4</name>
<proteinExistence type="predicted"/>
<dbReference type="KEGG" id="mtm:MYCTH_2312248"/>
<sequence length="355" mass="38875">MCLPSLGSMLISIQGPDVELRHTRTSLSYTWRGMRIMHSMNPTIVHIGDGVNDVFHVGDEPENGHAVGNGAWIQPTYNLTVERRDVGGIAGLLRAVRNVFRAAMQRVRQLGAAAVERCLDLRRNLAALSPGGWCILLFLNIFLVPLALTGVTILFWLAIVWLVLYGVYEVTDRVAYLTARLLDGPVETAIAIIWNMARSGQAYLIREVASAEPQPAPSSPAQQPPDRRPQDQQPHQQLSGQQSPGMQPEQQGSGQHILGQHIPSQQQAPGQQPLDQQALDQHAPDQQASGQQTPGQRLLDRQAADQQAPNQQAPNQQALNQQAPVQQSVRQQAVEEGPTEQQAPVQQPDGQRAQG</sequence>
<keyword evidence="2" id="KW-0472">Membrane</keyword>
<feature type="compositionally biased region" description="Low complexity" evidence="1">
    <location>
        <begin position="231"/>
        <end position="245"/>
    </location>
</feature>
<evidence type="ECO:0000256" key="1">
    <source>
        <dbReference type="SAM" id="MobiDB-lite"/>
    </source>
</evidence>
<keyword evidence="2" id="KW-0812">Transmembrane</keyword>
<dbReference type="VEuPathDB" id="FungiDB:MYCTH_2312248"/>
<dbReference type="EMBL" id="CP003008">
    <property type="protein sequence ID" value="AEO61741.1"/>
    <property type="molecule type" value="Genomic_DNA"/>
</dbReference>
<feature type="compositionally biased region" description="Polar residues" evidence="1">
    <location>
        <begin position="284"/>
        <end position="295"/>
    </location>
</feature>
<dbReference type="RefSeq" id="XP_003666986.1">
    <property type="nucleotide sequence ID" value="XM_003666938.1"/>
</dbReference>
<dbReference type="AlphaFoldDB" id="G2QQ78"/>
<dbReference type="GeneID" id="11509303"/>
<feature type="region of interest" description="Disordered" evidence="1">
    <location>
        <begin position="210"/>
        <end position="355"/>
    </location>
</feature>
<protein>
    <submittedName>
        <fullName evidence="3">Uncharacterized protein</fullName>
    </submittedName>
</protein>
<feature type="compositionally biased region" description="Low complexity" evidence="1">
    <location>
        <begin position="265"/>
        <end position="281"/>
    </location>
</feature>
<accession>G2QQ78</accession>
<feature type="compositionally biased region" description="Polar residues" evidence="1">
    <location>
        <begin position="339"/>
        <end position="355"/>
    </location>
</feature>
<dbReference type="HOGENOM" id="CLU_781150_0_0_1"/>
<organism evidence="3 4">
    <name type="scientific">Thermothelomyces thermophilus (strain ATCC 42464 / BCRC 31852 / DSM 1799)</name>
    <name type="common">Sporotrichum thermophile</name>
    <dbReference type="NCBI Taxonomy" id="573729"/>
    <lineage>
        <taxon>Eukaryota</taxon>
        <taxon>Fungi</taxon>
        <taxon>Dikarya</taxon>
        <taxon>Ascomycota</taxon>
        <taxon>Pezizomycotina</taxon>
        <taxon>Sordariomycetes</taxon>
        <taxon>Sordariomycetidae</taxon>
        <taxon>Sordariales</taxon>
        <taxon>Chaetomiaceae</taxon>
        <taxon>Thermothelomyces</taxon>
    </lineage>
</organism>